<dbReference type="GO" id="GO:0005829">
    <property type="term" value="C:cytosol"/>
    <property type="evidence" value="ECO:0007669"/>
    <property type="project" value="TreeGrafter"/>
</dbReference>
<dbReference type="PROSITE" id="PS51194">
    <property type="entry name" value="HELICASE_CTER"/>
    <property type="match status" value="1"/>
</dbReference>
<feature type="region of interest" description="Disordered" evidence="7">
    <location>
        <begin position="692"/>
        <end position="747"/>
    </location>
</feature>
<evidence type="ECO:0000256" key="4">
    <source>
        <dbReference type="ARBA" id="ARBA00022806"/>
    </source>
</evidence>
<dbReference type="SMART" id="SM00487">
    <property type="entry name" value="DEXDc"/>
    <property type="match status" value="1"/>
</dbReference>
<dbReference type="Pfam" id="PF00271">
    <property type="entry name" value="Helicase_C"/>
    <property type="match status" value="1"/>
</dbReference>
<dbReference type="InterPro" id="IPR011545">
    <property type="entry name" value="DEAD/DEAH_box_helicase_dom"/>
</dbReference>
<name>A0A941ETR5_9ACTN</name>
<dbReference type="SUPFAM" id="SSF52540">
    <property type="entry name" value="P-loop containing nucleoside triphosphate hydrolases"/>
    <property type="match status" value="1"/>
</dbReference>
<feature type="region of interest" description="Disordered" evidence="7">
    <location>
        <begin position="490"/>
        <end position="521"/>
    </location>
</feature>
<feature type="region of interest" description="Disordered" evidence="7">
    <location>
        <begin position="584"/>
        <end position="659"/>
    </location>
</feature>
<feature type="compositionally biased region" description="Low complexity" evidence="7">
    <location>
        <begin position="606"/>
        <end position="629"/>
    </location>
</feature>
<dbReference type="InterPro" id="IPR001650">
    <property type="entry name" value="Helicase_C-like"/>
</dbReference>
<keyword evidence="5 6" id="KW-0067">ATP-binding</keyword>
<dbReference type="SMART" id="SM00490">
    <property type="entry name" value="HELICc"/>
    <property type="match status" value="1"/>
</dbReference>
<dbReference type="InterPro" id="IPR044742">
    <property type="entry name" value="DEAD/DEAH_RhlB"/>
</dbReference>
<proteinExistence type="inferred from homology"/>
<dbReference type="AlphaFoldDB" id="A0A941ETR5"/>
<dbReference type="InterPro" id="IPR027417">
    <property type="entry name" value="P-loop_NTPase"/>
</dbReference>
<feature type="region of interest" description="Disordered" evidence="7">
    <location>
        <begin position="435"/>
        <end position="477"/>
    </location>
</feature>
<dbReference type="GO" id="GO:0005840">
    <property type="term" value="C:ribosome"/>
    <property type="evidence" value="ECO:0007669"/>
    <property type="project" value="TreeGrafter"/>
</dbReference>
<dbReference type="CDD" id="cd00268">
    <property type="entry name" value="DEADc"/>
    <property type="match status" value="1"/>
</dbReference>
<comment type="similarity">
    <text evidence="6">Belongs to the DEAD box helicase family.</text>
</comment>
<evidence type="ECO:0000259" key="8">
    <source>
        <dbReference type="PROSITE" id="PS51192"/>
    </source>
</evidence>
<evidence type="ECO:0000256" key="2">
    <source>
        <dbReference type="ARBA" id="ARBA00022741"/>
    </source>
</evidence>
<organism evidence="10 11">
    <name type="scientific">Actinospica durhamensis</name>
    <dbReference type="NCBI Taxonomy" id="1508375"/>
    <lineage>
        <taxon>Bacteria</taxon>
        <taxon>Bacillati</taxon>
        <taxon>Actinomycetota</taxon>
        <taxon>Actinomycetes</taxon>
        <taxon>Catenulisporales</taxon>
        <taxon>Actinospicaceae</taxon>
        <taxon>Actinospica</taxon>
    </lineage>
</organism>
<dbReference type="GO" id="GO:0033592">
    <property type="term" value="F:RNA strand annealing activity"/>
    <property type="evidence" value="ECO:0007669"/>
    <property type="project" value="TreeGrafter"/>
</dbReference>
<dbReference type="Gene3D" id="3.40.50.300">
    <property type="entry name" value="P-loop containing nucleotide triphosphate hydrolases"/>
    <property type="match status" value="2"/>
</dbReference>
<evidence type="ECO:0000256" key="6">
    <source>
        <dbReference type="RuleBase" id="RU000492"/>
    </source>
</evidence>
<feature type="region of interest" description="Disordered" evidence="7">
    <location>
        <begin position="56"/>
        <end position="94"/>
    </location>
</feature>
<dbReference type="Proteomes" id="UP000675781">
    <property type="component" value="Unassembled WGS sequence"/>
</dbReference>
<dbReference type="InterPro" id="IPR000629">
    <property type="entry name" value="RNA-helicase_DEAD-box_CS"/>
</dbReference>
<dbReference type="PANTHER" id="PTHR47963">
    <property type="entry name" value="DEAD-BOX ATP-DEPENDENT RNA HELICASE 47, MITOCHONDRIAL"/>
    <property type="match status" value="1"/>
</dbReference>
<sequence length="762" mass="79796">MVATLDGLGIRSPFPIQSATIPVALTGADIIGQAKTGTGKTLAFGIPVLQRIEPSEPTEAAEPVAQAPDAAKSAGSSRRRGRSGGSGGAAKLPPAGGAPQALVVVPTRELAVQVCNDLAEAGVAKGVRVHALYGGRAYEPQVKALTEGVDIAVATPGRLLDLVNQGHLNLGRVRTLVLDEADEMLDLGFLPDVERIIKQVPAKRQTLLFSATMPGAVISLARQYMTKPTHIRAADPLDQGISVANIKQFVYRAHDLDKIEMLARILQADGRGLTMVFARTKRAVARITEDLQDRHFAVGAVHGDLAQGAREQALRAFRNGKVDVLVATDVAARGIDVEGVTHVVNYQCPEDEKVYTHRIGRTGRAGRTGTSVTLVDWEDMPRWGLINKALGLDYAEPVELYSTSPQLFADLSIPASAKGALPKQDRVRAGLDAEELEDLGGPGRRGQAAKPAAEPEPRLARAPRQRKRTRGGQHGTDEQAAVLGAAPVTQTQAAEAPAAQVAETGAEKPARKRTRKRATAEPVAEQIPVEVPVAQVVEAPAVQIAETATEKPARKRTRKRATTEPVAEETSVEVPVAQVVEAPAAQVAETTTDKPARKRTRKRATAEPVTEQAPAAQAPAAVEETVAEAPKQRRARAAAPSRGSAPARGAATGRGGAIKLAPGSLADPVAPAAQPAPAEAALTAAAEPAQAVFTQEPILPQRAESGRAPRKRGGSGKKAVSASTSATKGTVTSALPAKDAGEETILDALNVGPVANRRRTQI</sequence>
<evidence type="ECO:0000313" key="11">
    <source>
        <dbReference type="Proteomes" id="UP000675781"/>
    </source>
</evidence>
<dbReference type="CDD" id="cd18787">
    <property type="entry name" value="SF2_C_DEAD"/>
    <property type="match status" value="1"/>
</dbReference>
<dbReference type="PANTHER" id="PTHR47963:SF8">
    <property type="entry name" value="ATP-DEPENDENT RNA HELICASE DEAD"/>
    <property type="match status" value="1"/>
</dbReference>
<keyword evidence="11" id="KW-1185">Reference proteome</keyword>
<dbReference type="GO" id="GO:0009409">
    <property type="term" value="P:response to cold"/>
    <property type="evidence" value="ECO:0007669"/>
    <property type="project" value="TreeGrafter"/>
</dbReference>
<dbReference type="GO" id="GO:0016787">
    <property type="term" value="F:hydrolase activity"/>
    <property type="evidence" value="ECO:0007669"/>
    <property type="project" value="UniProtKB-KW"/>
</dbReference>
<accession>A0A941ETR5</accession>
<feature type="compositionally biased region" description="Low complexity" evidence="7">
    <location>
        <begin position="637"/>
        <end position="651"/>
    </location>
</feature>
<keyword evidence="2 6" id="KW-0547">Nucleotide-binding</keyword>
<evidence type="ECO:0000256" key="5">
    <source>
        <dbReference type="ARBA" id="ARBA00022840"/>
    </source>
</evidence>
<feature type="compositionally biased region" description="Low complexity" evidence="7">
    <location>
        <begin position="490"/>
        <end position="504"/>
    </location>
</feature>
<keyword evidence="4 6" id="KW-0347">Helicase</keyword>
<feature type="domain" description="Helicase ATP-binding" evidence="8">
    <location>
        <begin position="21"/>
        <end position="231"/>
    </location>
</feature>
<comment type="caution">
    <text evidence="10">The sequence shown here is derived from an EMBL/GenBank/DDBJ whole genome shotgun (WGS) entry which is preliminary data.</text>
</comment>
<feature type="region of interest" description="Disordered" evidence="7">
    <location>
        <begin position="548"/>
        <end position="572"/>
    </location>
</feature>
<feature type="domain" description="Helicase C-terminal" evidence="9">
    <location>
        <begin position="258"/>
        <end position="406"/>
    </location>
</feature>
<dbReference type="EMBL" id="JAGSOG010000242">
    <property type="protein sequence ID" value="MBR7837932.1"/>
    <property type="molecule type" value="Genomic_DNA"/>
</dbReference>
<feature type="compositionally biased region" description="Polar residues" evidence="7">
    <location>
        <begin position="721"/>
        <end position="733"/>
    </location>
</feature>
<dbReference type="InterPro" id="IPR050547">
    <property type="entry name" value="DEAD_box_RNA_helicases"/>
</dbReference>
<dbReference type="PROSITE" id="PS00039">
    <property type="entry name" value="DEAD_ATP_HELICASE"/>
    <property type="match status" value="1"/>
</dbReference>
<reference evidence="10" key="1">
    <citation type="submission" date="2021-04" db="EMBL/GenBank/DDBJ databases">
        <title>Genome based classification of Actinospica acidithermotolerans sp. nov., an actinobacterium isolated from an Indonesian hot spring.</title>
        <authorList>
            <person name="Kusuma A.B."/>
            <person name="Putra K.E."/>
            <person name="Nafisah S."/>
            <person name="Loh J."/>
            <person name="Nouioui I."/>
            <person name="Goodfellow M."/>
        </authorList>
    </citation>
    <scope>NUCLEOTIDE SEQUENCE</scope>
    <source>
        <strain evidence="10">CSCA 57</strain>
    </source>
</reference>
<gene>
    <name evidence="10" type="ORF">KDL01_31965</name>
</gene>
<evidence type="ECO:0000313" key="10">
    <source>
        <dbReference type="EMBL" id="MBR7837932.1"/>
    </source>
</evidence>
<dbReference type="GO" id="GO:0003724">
    <property type="term" value="F:RNA helicase activity"/>
    <property type="evidence" value="ECO:0007669"/>
    <property type="project" value="UniProtKB-EC"/>
</dbReference>
<protein>
    <recommendedName>
        <fullName evidence="1">RNA helicase</fullName>
        <ecNumber evidence="1">3.6.4.13</ecNumber>
    </recommendedName>
</protein>
<dbReference type="InterPro" id="IPR014001">
    <property type="entry name" value="Helicase_ATP-bd"/>
</dbReference>
<evidence type="ECO:0000256" key="3">
    <source>
        <dbReference type="ARBA" id="ARBA00022801"/>
    </source>
</evidence>
<dbReference type="Pfam" id="PF00270">
    <property type="entry name" value="DEAD"/>
    <property type="match status" value="1"/>
</dbReference>
<feature type="compositionally biased region" description="Low complexity" evidence="7">
    <location>
        <begin position="60"/>
        <end position="76"/>
    </location>
</feature>
<evidence type="ECO:0000256" key="7">
    <source>
        <dbReference type="SAM" id="MobiDB-lite"/>
    </source>
</evidence>
<evidence type="ECO:0000259" key="9">
    <source>
        <dbReference type="PROSITE" id="PS51194"/>
    </source>
</evidence>
<evidence type="ECO:0000256" key="1">
    <source>
        <dbReference type="ARBA" id="ARBA00012552"/>
    </source>
</evidence>
<feature type="compositionally biased region" description="Basic residues" evidence="7">
    <location>
        <begin position="461"/>
        <end position="471"/>
    </location>
</feature>
<dbReference type="EC" id="3.6.4.13" evidence="1"/>
<dbReference type="PROSITE" id="PS51192">
    <property type="entry name" value="HELICASE_ATP_BIND_1"/>
    <property type="match status" value="1"/>
</dbReference>
<dbReference type="GO" id="GO:0005524">
    <property type="term" value="F:ATP binding"/>
    <property type="evidence" value="ECO:0007669"/>
    <property type="project" value="UniProtKB-KW"/>
</dbReference>
<keyword evidence="3 6" id="KW-0378">Hydrolase</keyword>